<dbReference type="PROSITE" id="PS50995">
    <property type="entry name" value="HTH_MARR_2"/>
    <property type="match status" value="1"/>
</dbReference>
<comment type="caution">
    <text evidence="5">The sequence shown here is derived from an EMBL/GenBank/DDBJ whole genome shotgun (WGS) entry which is preliminary data.</text>
</comment>
<dbReference type="GO" id="GO:0006950">
    <property type="term" value="P:response to stress"/>
    <property type="evidence" value="ECO:0007669"/>
    <property type="project" value="TreeGrafter"/>
</dbReference>
<dbReference type="InterPro" id="IPR036388">
    <property type="entry name" value="WH-like_DNA-bd_sf"/>
</dbReference>
<dbReference type="Gene3D" id="1.10.10.10">
    <property type="entry name" value="Winged helix-like DNA-binding domain superfamily/Winged helix DNA-binding domain"/>
    <property type="match status" value="1"/>
</dbReference>
<sequence>MPNRSTSFLIHCLDHQISQRNSQRLNQIGLTLPQAVVLDFLFWRQQETVNQRSLEKFMQLSNPSVTSLLRNMESKGLVVRERDESDGRSRNLKLTDKGIAMHPVAGGIFEETNEKLAEVLGPADREIFRGLLLKLEKSLIEEERGR</sequence>
<evidence type="ECO:0000259" key="4">
    <source>
        <dbReference type="PROSITE" id="PS50995"/>
    </source>
</evidence>
<dbReference type="Pfam" id="PF01047">
    <property type="entry name" value="MarR"/>
    <property type="match status" value="1"/>
</dbReference>
<dbReference type="AlphaFoldDB" id="A0A926HP99"/>
<keyword evidence="1" id="KW-0805">Transcription regulation</keyword>
<dbReference type="PRINTS" id="PR00598">
    <property type="entry name" value="HTHMARR"/>
</dbReference>
<keyword evidence="3" id="KW-0804">Transcription</keyword>
<dbReference type="InterPro" id="IPR039422">
    <property type="entry name" value="MarR/SlyA-like"/>
</dbReference>
<dbReference type="RefSeq" id="WP_249314423.1">
    <property type="nucleotide sequence ID" value="NZ_JACRSR010000001.1"/>
</dbReference>
<feature type="domain" description="HTH marR-type" evidence="4">
    <location>
        <begin position="1"/>
        <end position="137"/>
    </location>
</feature>
<dbReference type="SUPFAM" id="SSF46785">
    <property type="entry name" value="Winged helix' DNA-binding domain"/>
    <property type="match status" value="1"/>
</dbReference>
<dbReference type="PROSITE" id="PS01117">
    <property type="entry name" value="HTH_MARR_1"/>
    <property type="match status" value="1"/>
</dbReference>
<evidence type="ECO:0000313" key="5">
    <source>
        <dbReference type="EMBL" id="MBC8530465.1"/>
    </source>
</evidence>
<dbReference type="GO" id="GO:0003677">
    <property type="term" value="F:DNA binding"/>
    <property type="evidence" value="ECO:0007669"/>
    <property type="project" value="UniProtKB-KW"/>
</dbReference>
<keyword evidence="2" id="KW-0238">DNA-binding</keyword>
<reference evidence="5" key="1">
    <citation type="submission" date="2020-08" db="EMBL/GenBank/DDBJ databases">
        <title>Genome public.</title>
        <authorList>
            <person name="Liu C."/>
            <person name="Sun Q."/>
        </authorList>
    </citation>
    <scope>NUCLEOTIDE SEQUENCE</scope>
    <source>
        <strain evidence="5">NSJ-53</strain>
    </source>
</reference>
<evidence type="ECO:0000313" key="6">
    <source>
        <dbReference type="Proteomes" id="UP000623172"/>
    </source>
</evidence>
<dbReference type="SMART" id="SM00347">
    <property type="entry name" value="HTH_MARR"/>
    <property type="match status" value="1"/>
</dbReference>
<dbReference type="GO" id="GO:0003700">
    <property type="term" value="F:DNA-binding transcription factor activity"/>
    <property type="evidence" value="ECO:0007669"/>
    <property type="project" value="InterPro"/>
</dbReference>
<accession>A0A926HP99</accession>
<evidence type="ECO:0000256" key="3">
    <source>
        <dbReference type="ARBA" id="ARBA00023163"/>
    </source>
</evidence>
<evidence type="ECO:0000256" key="1">
    <source>
        <dbReference type="ARBA" id="ARBA00023015"/>
    </source>
</evidence>
<dbReference type="InterPro" id="IPR000835">
    <property type="entry name" value="HTH_MarR-typ"/>
</dbReference>
<gene>
    <name evidence="5" type="ORF">H8696_01215</name>
</gene>
<proteinExistence type="predicted"/>
<dbReference type="PANTHER" id="PTHR33164">
    <property type="entry name" value="TRANSCRIPTIONAL REGULATOR, MARR FAMILY"/>
    <property type="match status" value="1"/>
</dbReference>
<evidence type="ECO:0000256" key="2">
    <source>
        <dbReference type="ARBA" id="ARBA00023125"/>
    </source>
</evidence>
<organism evidence="5 6">
    <name type="scientific">Gehongia tenuis</name>
    <dbReference type="NCBI Taxonomy" id="2763655"/>
    <lineage>
        <taxon>Bacteria</taxon>
        <taxon>Bacillati</taxon>
        <taxon>Bacillota</taxon>
        <taxon>Clostridia</taxon>
        <taxon>Christensenellales</taxon>
        <taxon>Christensenellaceae</taxon>
        <taxon>Gehongia</taxon>
    </lineage>
</organism>
<keyword evidence="6" id="KW-1185">Reference proteome</keyword>
<protein>
    <submittedName>
        <fullName evidence="5">MarR family transcriptional regulator</fullName>
    </submittedName>
</protein>
<name>A0A926HP99_9FIRM</name>
<dbReference type="InterPro" id="IPR023187">
    <property type="entry name" value="Tscrpt_reg_MarR-type_CS"/>
</dbReference>
<dbReference type="InterPro" id="IPR036390">
    <property type="entry name" value="WH_DNA-bd_sf"/>
</dbReference>
<dbReference type="EMBL" id="JACRSR010000001">
    <property type="protein sequence ID" value="MBC8530465.1"/>
    <property type="molecule type" value="Genomic_DNA"/>
</dbReference>
<dbReference type="PANTHER" id="PTHR33164:SF43">
    <property type="entry name" value="HTH-TYPE TRANSCRIPTIONAL REPRESSOR YETL"/>
    <property type="match status" value="1"/>
</dbReference>
<dbReference type="Proteomes" id="UP000623172">
    <property type="component" value="Unassembled WGS sequence"/>
</dbReference>